<reference evidence="3 4" key="1">
    <citation type="journal article" date="2018" name="Mol. Biol. Evol.">
        <title>Broad Genomic Sampling Reveals a Smut Pathogenic Ancestry of the Fungal Clade Ustilaginomycotina.</title>
        <authorList>
            <person name="Kijpornyongpan T."/>
            <person name="Mondo S.J."/>
            <person name="Barry K."/>
            <person name="Sandor L."/>
            <person name="Lee J."/>
            <person name="Lipzen A."/>
            <person name="Pangilinan J."/>
            <person name="LaButti K."/>
            <person name="Hainaut M."/>
            <person name="Henrissat B."/>
            <person name="Grigoriev I.V."/>
            <person name="Spatafora J.W."/>
            <person name="Aime M.C."/>
        </authorList>
    </citation>
    <scope>NUCLEOTIDE SEQUENCE [LARGE SCALE GENOMIC DNA]</scope>
    <source>
        <strain evidence="3 4">MCA 3882</strain>
    </source>
</reference>
<organism evidence="3 4">
    <name type="scientific">Meira miltonrushii</name>
    <dbReference type="NCBI Taxonomy" id="1280837"/>
    <lineage>
        <taxon>Eukaryota</taxon>
        <taxon>Fungi</taxon>
        <taxon>Dikarya</taxon>
        <taxon>Basidiomycota</taxon>
        <taxon>Ustilaginomycotina</taxon>
        <taxon>Exobasidiomycetes</taxon>
        <taxon>Exobasidiales</taxon>
        <taxon>Brachybasidiaceae</taxon>
        <taxon>Meira</taxon>
    </lineage>
</organism>
<comment type="similarity">
    <text evidence="1">Belongs to the IST1 family.</text>
</comment>
<dbReference type="FunFam" id="1.20.1260.60:FF:000002">
    <property type="entry name" value="Vacuolar protein sorting-associated protein IST1"/>
    <property type="match status" value="1"/>
</dbReference>
<dbReference type="RefSeq" id="XP_025358326.1">
    <property type="nucleotide sequence ID" value="XM_025502025.1"/>
</dbReference>
<feature type="compositionally biased region" description="Basic and acidic residues" evidence="2">
    <location>
        <begin position="254"/>
        <end position="264"/>
    </location>
</feature>
<dbReference type="Proteomes" id="UP000245771">
    <property type="component" value="Unassembled WGS sequence"/>
</dbReference>
<evidence type="ECO:0000256" key="2">
    <source>
        <dbReference type="SAM" id="MobiDB-lite"/>
    </source>
</evidence>
<dbReference type="EMBL" id="KZ819602">
    <property type="protein sequence ID" value="PWN38024.1"/>
    <property type="molecule type" value="Genomic_DNA"/>
</dbReference>
<dbReference type="FunCoup" id="A0A316VL85">
    <property type="interactions" value="445"/>
</dbReference>
<dbReference type="Gene3D" id="1.20.1260.60">
    <property type="entry name" value="Vacuolar protein sorting-associated protein Ist1"/>
    <property type="match status" value="1"/>
</dbReference>
<dbReference type="InterPro" id="IPR042277">
    <property type="entry name" value="IST1-like"/>
</dbReference>
<dbReference type="GO" id="GO:0015031">
    <property type="term" value="P:protein transport"/>
    <property type="evidence" value="ECO:0007669"/>
    <property type="project" value="InterPro"/>
</dbReference>
<evidence type="ECO:0000256" key="1">
    <source>
        <dbReference type="ARBA" id="ARBA00005536"/>
    </source>
</evidence>
<gene>
    <name evidence="3" type="ORF">FA14DRAFT_22202</name>
</gene>
<keyword evidence="4" id="KW-1185">Reference proteome</keyword>
<feature type="region of interest" description="Disordered" evidence="2">
    <location>
        <begin position="184"/>
        <end position="210"/>
    </location>
</feature>
<dbReference type="OrthoDB" id="29853at2759"/>
<proteinExistence type="inferred from homology"/>
<evidence type="ECO:0000313" key="4">
    <source>
        <dbReference type="Proteomes" id="UP000245771"/>
    </source>
</evidence>
<protein>
    <submittedName>
        <fullName evidence="3">DUF292-domain-containing protein</fullName>
    </submittedName>
</protein>
<dbReference type="PANTHER" id="PTHR12161">
    <property type="entry name" value="IST1 FAMILY MEMBER"/>
    <property type="match status" value="1"/>
</dbReference>
<dbReference type="PANTHER" id="PTHR12161:SF5">
    <property type="entry name" value="IST1 HOMOLOG"/>
    <property type="match status" value="1"/>
</dbReference>
<dbReference type="GeneID" id="37023806"/>
<dbReference type="AlphaFoldDB" id="A0A316VL85"/>
<dbReference type="InterPro" id="IPR005061">
    <property type="entry name" value="Ist1"/>
</dbReference>
<accession>A0A316VL85</accession>
<dbReference type="Pfam" id="PF03398">
    <property type="entry name" value="Ist1"/>
    <property type="match status" value="1"/>
</dbReference>
<feature type="region of interest" description="Disordered" evidence="2">
    <location>
        <begin position="227"/>
        <end position="264"/>
    </location>
</feature>
<feature type="compositionally biased region" description="Polar residues" evidence="2">
    <location>
        <begin position="239"/>
        <end position="253"/>
    </location>
</feature>
<dbReference type="InParanoid" id="A0A316VL85"/>
<evidence type="ECO:0000313" key="3">
    <source>
        <dbReference type="EMBL" id="PWN38024.1"/>
    </source>
</evidence>
<dbReference type="STRING" id="1280837.A0A316VL85"/>
<sequence length="276" mass="30608">MAPGWNGAKTKVQLKLTAQRCTLLQEKKNAIAKKERREIASLIERGKLETARVKTEGIIGEDIMVELLEIMELYSEMLIARFALLELNQREPDPAIKEPLCAIIHAAPRIELREMHALREMLMAKYGREFAVAAMENTDGCVSERVTSRLRVETPSKELVDMYIAEICKAYDVEFHSPYLNTGPEDLDKVPDPLPHAAADGPLPIQPLSNNVSAATKSDLEIAAATGTVAKDSDKSKKPSTTGNSTPQSVSSHTKTEEDDKRVDDLEARFAALKRR</sequence>
<name>A0A316VL85_9BASI</name>